<reference evidence="9 10" key="1">
    <citation type="submission" date="2024-02" db="EMBL/GenBank/DDBJ databases">
        <title>Whole genome sequencing of Parabacteroides sp. AD58.</title>
        <authorList>
            <person name="Chaplin A.V."/>
            <person name="Pikina A.P."/>
            <person name="Sokolova S.R."/>
            <person name="Korostin D.O."/>
            <person name="Efimov B.A."/>
        </authorList>
    </citation>
    <scope>NUCLEOTIDE SEQUENCE [LARGE SCALE GENOMIC DNA]</scope>
    <source>
        <strain evidence="9 10">AD58</strain>
    </source>
</reference>
<sequence>MTIRRYTLSKAERLSRKRDIDLLFAEGQSFIAYPLRVVYTVIDEQRSVPASILISVSKKKFKRAVKRNAVKRQIRESYRLRKSVLHEPLLTAGKFLTIAFIYLEKELVSYENMEKAMEKAVRMLGEKIQ</sequence>
<evidence type="ECO:0000256" key="6">
    <source>
        <dbReference type="ARBA" id="ARBA00022884"/>
    </source>
</evidence>
<dbReference type="PANTHER" id="PTHR33992:SF1">
    <property type="entry name" value="RIBONUCLEASE P PROTEIN COMPONENT"/>
    <property type="match status" value="1"/>
</dbReference>
<evidence type="ECO:0000256" key="2">
    <source>
        <dbReference type="ARBA" id="ARBA00022694"/>
    </source>
</evidence>
<dbReference type="InterPro" id="IPR020568">
    <property type="entry name" value="Ribosomal_Su5_D2-typ_SF"/>
</dbReference>
<evidence type="ECO:0000256" key="5">
    <source>
        <dbReference type="ARBA" id="ARBA00022801"/>
    </source>
</evidence>
<comment type="catalytic activity">
    <reaction evidence="7">
        <text>Endonucleolytic cleavage of RNA, removing 5'-extranucleotides from tRNA precursor.</text>
        <dbReference type="EC" id="3.1.26.5"/>
    </reaction>
</comment>
<dbReference type="InterPro" id="IPR000100">
    <property type="entry name" value="RNase_P"/>
</dbReference>
<name>A0ABZ2ING2_9BACT</name>
<dbReference type="Gene3D" id="3.30.230.10">
    <property type="match status" value="1"/>
</dbReference>
<evidence type="ECO:0000256" key="3">
    <source>
        <dbReference type="ARBA" id="ARBA00022722"/>
    </source>
</evidence>
<keyword evidence="10" id="KW-1185">Reference proteome</keyword>
<keyword evidence="4 7" id="KW-0255">Endonuclease</keyword>
<evidence type="ECO:0000256" key="8">
    <source>
        <dbReference type="NCBIfam" id="TIGR00188"/>
    </source>
</evidence>
<comment type="similarity">
    <text evidence="7">Belongs to the RnpA family.</text>
</comment>
<dbReference type="NCBIfam" id="TIGR00188">
    <property type="entry name" value="rnpA"/>
    <property type="match status" value="1"/>
</dbReference>
<evidence type="ECO:0000256" key="7">
    <source>
        <dbReference type="HAMAP-Rule" id="MF_00227"/>
    </source>
</evidence>
<comment type="function">
    <text evidence="1 7">RNaseP catalyzes the removal of the 5'-leader sequence from pre-tRNA to produce the mature 5'-terminus. It can also cleave other RNA substrates such as 4.5S RNA. The protein component plays an auxiliary but essential role in vivo by binding to the 5'-leader sequence and broadening the substrate specificity of the ribozyme.</text>
</comment>
<dbReference type="InterPro" id="IPR020539">
    <property type="entry name" value="RNase_P_CS"/>
</dbReference>
<accession>A0ABZ2ING2</accession>
<keyword evidence="5 7" id="KW-0378">Hydrolase</keyword>
<dbReference type="PANTHER" id="PTHR33992">
    <property type="entry name" value="RIBONUCLEASE P PROTEIN COMPONENT"/>
    <property type="match status" value="1"/>
</dbReference>
<dbReference type="GO" id="GO:0004526">
    <property type="term" value="F:ribonuclease P activity"/>
    <property type="evidence" value="ECO:0007669"/>
    <property type="project" value="UniProtKB-EC"/>
</dbReference>
<keyword evidence="3 7" id="KW-0540">Nuclease</keyword>
<evidence type="ECO:0000313" key="10">
    <source>
        <dbReference type="Proteomes" id="UP001320603"/>
    </source>
</evidence>
<evidence type="ECO:0000313" key="9">
    <source>
        <dbReference type="EMBL" id="WWV65696.1"/>
    </source>
</evidence>
<comment type="subunit">
    <text evidence="7">Consists of a catalytic RNA component (M1 or rnpB) and a protein subunit.</text>
</comment>
<gene>
    <name evidence="7 9" type="primary">rnpA</name>
    <name evidence="9" type="ORF">NEE14_011910</name>
</gene>
<dbReference type="InterPro" id="IPR014721">
    <property type="entry name" value="Ribsml_uS5_D2-typ_fold_subgr"/>
</dbReference>
<dbReference type="Pfam" id="PF00825">
    <property type="entry name" value="Ribonuclease_P"/>
    <property type="match status" value="1"/>
</dbReference>
<dbReference type="EC" id="3.1.26.5" evidence="7 8"/>
<dbReference type="EMBL" id="CP146284">
    <property type="protein sequence ID" value="WWV65696.1"/>
    <property type="molecule type" value="Genomic_DNA"/>
</dbReference>
<evidence type="ECO:0000256" key="1">
    <source>
        <dbReference type="ARBA" id="ARBA00002663"/>
    </source>
</evidence>
<dbReference type="HAMAP" id="MF_00227">
    <property type="entry name" value="RNase_P"/>
    <property type="match status" value="1"/>
</dbReference>
<keyword evidence="6 7" id="KW-0694">RNA-binding</keyword>
<dbReference type="PROSITE" id="PS00648">
    <property type="entry name" value="RIBONUCLEASE_P"/>
    <property type="match status" value="1"/>
</dbReference>
<dbReference type="Proteomes" id="UP001320603">
    <property type="component" value="Chromosome"/>
</dbReference>
<proteinExistence type="inferred from homology"/>
<dbReference type="RefSeq" id="WP_251966681.1">
    <property type="nucleotide sequence ID" value="NZ_CP146284.1"/>
</dbReference>
<keyword evidence="2 7" id="KW-0819">tRNA processing</keyword>
<protein>
    <recommendedName>
        <fullName evidence="7 8">Ribonuclease P protein component</fullName>
        <shortName evidence="7">RNase P protein</shortName>
        <shortName evidence="7">RNaseP protein</shortName>
        <ecNumber evidence="7 8">3.1.26.5</ecNumber>
    </recommendedName>
    <alternativeName>
        <fullName evidence="7">Protein C5</fullName>
    </alternativeName>
</protein>
<dbReference type="SUPFAM" id="SSF54211">
    <property type="entry name" value="Ribosomal protein S5 domain 2-like"/>
    <property type="match status" value="1"/>
</dbReference>
<evidence type="ECO:0000256" key="4">
    <source>
        <dbReference type="ARBA" id="ARBA00022759"/>
    </source>
</evidence>
<organism evidence="9 10">
    <name type="scientific">Parabacteroides absconsus</name>
    <dbReference type="NCBI Taxonomy" id="2951805"/>
    <lineage>
        <taxon>Bacteria</taxon>
        <taxon>Pseudomonadati</taxon>
        <taxon>Bacteroidota</taxon>
        <taxon>Bacteroidia</taxon>
        <taxon>Bacteroidales</taxon>
        <taxon>Tannerellaceae</taxon>
        <taxon>Parabacteroides</taxon>
    </lineage>
</organism>